<keyword evidence="11" id="KW-1185">Reference proteome</keyword>
<dbReference type="Gene3D" id="3.40.50.720">
    <property type="entry name" value="NAD(P)-binding Rossmann-like Domain"/>
    <property type="match status" value="1"/>
</dbReference>
<dbReference type="InterPro" id="IPR036291">
    <property type="entry name" value="NAD(P)-bd_dom_sf"/>
</dbReference>
<dbReference type="EC" id="1.1.1.378" evidence="8"/>
<dbReference type="InterPro" id="IPR020904">
    <property type="entry name" value="Sc_DH/Rdtase_CS"/>
</dbReference>
<protein>
    <recommendedName>
        <fullName evidence="9">L-rhamnose 1-dehydrogenase (NAD(P)(+))</fullName>
        <ecNumber evidence="8">1.1.1.378</ecNumber>
    </recommendedName>
</protein>
<comment type="similarity">
    <text evidence="1">Belongs to the short-chain dehydrogenases/reductases (SDR) family.</text>
</comment>
<evidence type="ECO:0000256" key="9">
    <source>
        <dbReference type="ARBA" id="ARBA00068170"/>
    </source>
</evidence>
<evidence type="ECO:0000256" key="6">
    <source>
        <dbReference type="ARBA" id="ARBA00052619"/>
    </source>
</evidence>
<comment type="catalytic activity">
    <reaction evidence="5">
        <text>L-rhamnofuranose + NADP(+) = L-rhamnono-1,4-lactone + NADPH + H(+)</text>
        <dbReference type="Rhea" id="RHEA:42668"/>
        <dbReference type="ChEBI" id="CHEBI:15378"/>
        <dbReference type="ChEBI" id="CHEBI:16935"/>
        <dbReference type="ChEBI" id="CHEBI:17937"/>
        <dbReference type="ChEBI" id="CHEBI:57783"/>
        <dbReference type="ChEBI" id="CHEBI:58349"/>
        <dbReference type="EC" id="1.1.1.378"/>
    </reaction>
    <physiologicalReaction direction="left-to-right" evidence="5">
        <dbReference type="Rhea" id="RHEA:42669"/>
    </physiologicalReaction>
</comment>
<dbReference type="PANTHER" id="PTHR42898:SF6">
    <property type="entry name" value="NADP-DEPENDENT MANNITOL DEHYDROGENASE"/>
    <property type="match status" value="1"/>
</dbReference>
<evidence type="ECO:0000256" key="7">
    <source>
        <dbReference type="ARBA" id="ARBA00060619"/>
    </source>
</evidence>
<dbReference type="NCBIfam" id="NF005559">
    <property type="entry name" value="PRK07231.1"/>
    <property type="match status" value="1"/>
</dbReference>
<organism evidence="10 11">
    <name type="scientific">Salirhabdus euzebyi</name>
    <dbReference type="NCBI Taxonomy" id="394506"/>
    <lineage>
        <taxon>Bacteria</taxon>
        <taxon>Bacillati</taxon>
        <taxon>Bacillota</taxon>
        <taxon>Bacilli</taxon>
        <taxon>Bacillales</taxon>
        <taxon>Bacillaceae</taxon>
        <taxon>Salirhabdus</taxon>
    </lineage>
</organism>
<comment type="pathway">
    <text evidence="7">Carbohydrate degradation; L-rhamnose degradation.</text>
</comment>
<accession>A0A841PWL1</accession>
<dbReference type="GO" id="GO:0016491">
    <property type="term" value="F:oxidoreductase activity"/>
    <property type="evidence" value="ECO:0007669"/>
    <property type="project" value="UniProtKB-KW"/>
</dbReference>
<dbReference type="Proteomes" id="UP000581688">
    <property type="component" value="Unassembled WGS sequence"/>
</dbReference>
<name>A0A841PWL1_9BACI</name>
<dbReference type="InterPro" id="IPR045000">
    <property type="entry name" value="TR"/>
</dbReference>
<dbReference type="PANTHER" id="PTHR42898">
    <property type="entry name" value="TROPINONE REDUCTASE"/>
    <property type="match status" value="1"/>
</dbReference>
<dbReference type="SUPFAM" id="SSF51735">
    <property type="entry name" value="NAD(P)-binding Rossmann-fold domains"/>
    <property type="match status" value="1"/>
</dbReference>
<proteinExistence type="inferred from homology"/>
<evidence type="ECO:0000313" key="11">
    <source>
        <dbReference type="Proteomes" id="UP000581688"/>
    </source>
</evidence>
<dbReference type="FunFam" id="3.40.50.720:FF:000417">
    <property type="entry name" value="Glucose 1-dehydrogenase, putative"/>
    <property type="match status" value="1"/>
</dbReference>
<dbReference type="Pfam" id="PF13561">
    <property type="entry name" value="adh_short_C2"/>
    <property type="match status" value="1"/>
</dbReference>
<evidence type="ECO:0000313" key="10">
    <source>
        <dbReference type="EMBL" id="MBB6452264.1"/>
    </source>
</evidence>
<evidence type="ECO:0000256" key="1">
    <source>
        <dbReference type="ARBA" id="ARBA00006484"/>
    </source>
</evidence>
<sequence length="257" mass="28600">METYLPSFHLEGKTAVITGATKGIGRAISISYAEAGANVILISRTKSDLDQLKTDLEMRGTNVQTIIGDVQQYKEIIKRVDDVIGDRSIDVWVNNAGMNIRSEAEKVTEEEWDQIINTNMKSAFFFSQYAAKKMKEQEYGKIINISSVAGHVALRTGVVYAMTKAALIQMTKTLSLEWGKYGIRVNAIGPWYFPTSLTEKLLQNEQYVQDIVDRTPLKRIGELKELAGTAVFLATEASDYITGQTIFVDGGMTIYGF</sequence>
<dbReference type="PROSITE" id="PS00061">
    <property type="entry name" value="ADH_SHORT"/>
    <property type="match status" value="1"/>
</dbReference>
<comment type="catalytic activity">
    <reaction evidence="6">
        <text>L-rhamnofuranose + NAD(+) = L-rhamnono-1,4-lactone + NADH + H(+)</text>
        <dbReference type="Rhea" id="RHEA:12649"/>
        <dbReference type="ChEBI" id="CHEBI:15378"/>
        <dbReference type="ChEBI" id="CHEBI:16935"/>
        <dbReference type="ChEBI" id="CHEBI:17937"/>
        <dbReference type="ChEBI" id="CHEBI:57540"/>
        <dbReference type="ChEBI" id="CHEBI:57945"/>
        <dbReference type="EC" id="1.1.1.378"/>
    </reaction>
    <physiologicalReaction direction="left-to-right" evidence="6">
        <dbReference type="Rhea" id="RHEA:12650"/>
    </physiologicalReaction>
</comment>
<evidence type="ECO:0000256" key="4">
    <source>
        <dbReference type="ARBA" id="ARBA00023308"/>
    </source>
</evidence>
<comment type="caution">
    <text evidence="10">The sequence shown here is derived from an EMBL/GenBank/DDBJ whole genome shotgun (WGS) entry which is preliminary data.</text>
</comment>
<evidence type="ECO:0000256" key="2">
    <source>
        <dbReference type="ARBA" id="ARBA00022857"/>
    </source>
</evidence>
<evidence type="ECO:0000256" key="3">
    <source>
        <dbReference type="ARBA" id="ARBA00023002"/>
    </source>
</evidence>
<dbReference type="InterPro" id="IPR002347">
    <property type="entry name" value="SDR_fam"/>
</dbReference>
<dbReference type="RefSeq" id="WP_174495059.1">
    <property type="nucleotide sequence ID" value="NZ_CADDWK010000002.1"/>
</dbReference>
<keyword evidence="3" id="KW-0560">Oxidoreductase</keyword>
<evidence type="ECO:0000256" key="5">
    <source>
        <dbReference type="ARBA" id="ARBA00050510"/>
    </source>
</evidence>
<dbReference type="AlphaFoldDB" id="A0A841PWL1"/>
<keyword evidence="4" id="KW-0684">Rhamnose metabolism</keyword>
<evidence type="ECO:0000256" key="8">
    <source>
        <dbReference type="ARBA" id="ARBA00067020"/>
    </source>
</evidence>
<dbReference type="GO" id="GO:0019301">
    <property type="term" value="P:rhamnose catabolic process"/>
    <property type="evidence" value="ECO:0007669"/>
    <property type="project" value="UniProtKB-ARBA"/>
</dbReference>
<keyword evidence="2" id="KW-0521">NADP</keyword>
<gene>
    <name evidence="10" type="ORF">HNQ94_000709</name>
</gene>
<dbReference type="EMBL" id="JACHGH010000002">
    <property type="protein sequence ID" value="MBB6452264.1"/>
    <property type="molecule type" value="Genomic_DNA"/>
</dbReference>
<reference evidence="10 11" key="1">
    <citation type="submission" date="2020-08" db="EMBL/GenBank/DDBJ databases">
        <title>Genomic Encyclopedia of Type Strains, Phase IV (KMG-IV): sequencing the most valuable type-strain genomes for metagenomic binning, comparative biology and taxonomic classification.</title>
        <authorList>
            <person name="Goeker M."/>
        </authorList>
    </citation>
    <scope>NUCLEOTIDE SEQUENCE [LARGE SCALE GENOMIC DNA]</scope>
    <source>
        <strain evidence="10 11">DSM 19612</strain>
    </source>
</reference>
<dbReference type="PRINTS" id="PR00080">
    <property type="entry name" value="SDRFAMILY"/>
</dbReference>
<dbReference type="PRINTS" id="PR00081">
    <property type="entry name" value="GDHRDH"/>
</dbReference>